<evidence type="ECO:0008006" key="9">
    <source>
        <dbReference type="Google" id="ProtNLM"/>
    </source>
</evidence>
<dbReference type="PANTHER" id="PTHR11101">
    <property type="entry name" value="PHOSPHATE TRANSPORTER"/>
    <property type="match status" value="1"/>
</dbReference>
<dbReference type="GO" id="GO:0016020">
    <property type="term" value="C:membrane"/>
    <property type="evidence" value="ECO:0007669"/>
    <property type="project" value="UniProtKB-SubCell"/>
</dbReference>
<evidence type="ECO:0000256" key="2">
    <source>
        <dbReference type="ARBA" id="ARBA00022448"/>
    </source>
</evidence>
<protein>
    <recommendedName>
        <fullName evidence="9">Phosphate transporter</fullName>
    </recommendedName>
</protein>
<feature type="transmembrane region" description="Helical" evidence="6">
    <location>
        <begin position="159"/>
        <end position="177"/>
    </location>
</feature>
<keyword evidence="2" id="KW-0813">Transport</keyword>
<comment type="subcellular location">
    <subcellularLocation>
        <location evidence="1">Membrane</location>
        <topology evidence="1">Multi-pass membrane protein</topology>
    </subcellularLocation>
</comment>
<organism evidence="7 8">
    <name type="scientific">candidate division WOR-1 bacterium RIFCSPHIGHO2_01_FULL_53_15</name>
    <dbReference type="NCBI Taxonomy" id="1802564"/>
    <lineage>
        <taxon>Bacteria</taxon>
        <taxon>Bacillati</taxon>
        <taxon>Saganbacteria</taxon>
    </lineage>
</organism>
<gene>
    <name evidence="7" type="ORF">A2625_06815</name>
</gene>
<evidence type="ECO:0000256" key="1">
    <source>
        <dbReference type="ARBA" id="ARBA00004141"/>
    </source>
</evidence>
<dbReference type="Proteomes" id="UP000178724">
    <property type="component" value="Unassembled WGS sequence"/>
</dbReference>
<proteinExistence type="predicted"/>
<keyword evidence="3 6" id="KW-0812">Transmembrane</keyword>
<dbReference type="AlphaFoldDB" id="A0A1F4Q573"/>
<feature type="transmembrane region" description="Helical" evidence="6">
    <location>
        <begin position="88"/>
        <end position="107"/>
    </location>
</feature>
<feature type="transmembrane region" description="Helical" evidence="6">
    <location>
        <begin position="282"/>
        <end position="304"/>
    </location>
</feature>
<evidence type="ECO:0000256" key="6">
    <source>
        <dbReference type="SAM" id="Phobius"/>
    </source>
</evidence>
<feature type="transmembrane region" description="Helical" evidence="6">
    <location>
        <begin position="58"/>
        <end position="81"/>
    </location>
</feature>
<dbReference type="GO" id="GO:0035435">
    <property type="term" value="P:phosphate ion transmembrane transport"/>
    <property type="evidence" value="ECO:0007669"/>
    <property type="project" value="TreeGrafter"/>
</dbReference>
<accession>A0A1F4Q573</accession>
<dbReference type="InterPro" id="IPR001204">
    <property type="entry name" value="Phos_transporter"/>
</dbReference>
<evidence type="ECO:0000256" key="5">
    <source>
        <dbReference type="ARBA" id="ARBA00023136"/>
    </source>
</evidence>
<evidence type="ECO:0000313" key="8">
    <source>
        <dbReference type="Proteomes" id="UP000178724"/>
    </source>
</evidence>
<name>A0A1F4Q573_UNCSA</name>
<evidence type="ECO:0000256" key="3">
    <source>
        <dbReference type="ARBA" id="ARBA00022692"/>
    </source>
</evidence>
<keyword evidence="5 6" id="KW-0472">Membrane</keyword>
<feature type="transmembrane region" description="Helical" evidence="6">
    <location>
        <begin position="26"/>
        <end position="46"/>
    </location>
</feature>
<reference evidence="7 8" key="1">
    <citation type="journal article" date="2016" name="Nat. Commun.">
        <title>Thousands of microbial genomes shed light on interconnected biogeochemical processes in an aquifer system.</title>
        <authorList>
            <person name="Anantharaman K."/>
            <person name="Brown C.T."/>
            <person name="Hug L.A."/>
            <person name="Sharon I."/>
            <person name="Castelle C.J."/>
            <person name="Probst A.J."/>
            <person name="Thomas B.C."/>
            <person name="Singh A."/>
            <person name="Wilkins M.J."/>
            <person name="Karaoz U."/>
            <person name="Brodie E.L."/>
            <person name="Williams K.H."/>
            <person name="Hubbard S.S."/>
            <person name="Banfield J.F."/>
        </authorList>
    </citation>
    <scope>NUCLEOTIDE SEQUENCE [LARGE SCALE GENOMIC DNA]</scope>
</reference>
<comment type="caution">
    <text evidence="7">The sequence shown here is derived from an EMBL/GenBank/DDBJ whole genome shotgun (WGS) entry which is preliminary data.</text>
</comment>
<dbReference type="GO" id="GO:0005315">
    <property type="term" value="F:phosphate transmembrane transporter activity"/>
    <property type="evidence" value="ECO:0007669"/>
    <property type="project" value="InterPro"/>
</dbReference>
<dbReference type="Pfam" id="PF01384">
    <property type="entry name" value="PHO4"/>
    <property type="match status" value="1"/>
</dbReference>
<feature type="transmembrane region" description="Helical" evidence="6">
    <location>
        <begin position="113"/>
        <end position="132"/>
    </location>
</feature>
<keyword evidence="4 6" id="KW-1133">Transmembrane helix</keyword>
<feature type="transmembrane region" description="Helical" evidence="6">
    <location>
        <begin position="183"/>
        <end position="209"/>
    </location>
</feature>
<dbReference type="PANTHER" id="PTHR11101:SF80">
    <property type="entry name" value="PHOSPHATE TRANSPORTER"/>
    <property type="match status" value="1"/>
</dbReference>
<evidence type="ECO:0000256" key="4">
    <source>
        <dbReference type="ARBA" id="ARBA00022989"/>
    </source>
</evidence>
<feature type="transmembrane region" description="Helical" evidence="6">
    <location>
        <begin position="221"/>
        <end position="248"/>
    </location>
</feature>
<evidence type="ECO:0000313" key="7">
    <source>
        <dbReference type="EMBL" id="OGB90996.1"/>
    </source>
</evidence>
<dbReference type="EMBL" id="METM01000002">
    <property type="protein sequence ID" value="OGB90996.1"/>
    <property type="molecule type" value="Genomic_DNA"/>
</dbReference>
<sequence>MNMGGSNMTPAFAAVYGAKLIKHRQAVVWFTLFVALGGLLLGYNVVRTLGGGIIPAGYMTLNVVLLIILSSSIGLFIANLLKVPESTSWTTVFAISGVGLALGHLNYSIYLKIAPFWIGLPLISFALTYFLYKKIYPPRQENLYLYQAFLSHKSKVKSLAIFSSFYIAFAAGTNNVANAVGPLAGAGLISPIFGLLIVGPLFGLGGLVLGKKIMKTVGEEIVPLGLISASLVSLVTASLLVIASALGIPQSLVQLQALSVMAIGSVKHENHIVSQAASRRIFLAWAITPVLAFSLAYGLTKIFLRI</sequence>